<dbReference type="PANTHER" id="PTHR46797">
    <property type="entry name" value="HTH-TYPE TRANSCRIPTIONAL REGULATOR"/>
    <property type="match status" value="1"/>
</dbReference>
<dbReference type="EMBL" id="FQZU01000002">
    <property type="protein sequence ID" value="SHI79891.1"/>
    <property type="molecule type" value="Genomic_DNA"/>
</dbReference>
<dbReference type="InterPro" id="IPR014710">
    <property type="entry name" value="RmlC-like_jellyroll"/>
</dbReference>
<dbReference type="Pfam" id="PF07883">
    <property type="entry name" value="Cupin_2"/>
    <property type="match status" value="1"/>
</dbReference>
<organism evidence="4 5">
    <name type="scientific">Desulfatibacillum alkenivorans DSM 16219</name>
    <dbReference type="NCBI Taxonomy" id="1121393"/>
    <lineage>
        <taxon>Bacteria</taxon>
        <taxon>Pseudomonadati</taxon>
        <taxon>Thermodesulfobacteriota</taxon>
        <taxon>Desulfobacteria</taxon>
        <taxon>Desulfobacterales</taxon>
        <taxon>Desulfatibacillaceae</taxon>
        <taxon>Desulfatibacillum</taxon>
    </lineage>
</organism>
<dbReference type="GO" id="GO:0005829">
    <property type="term" value="C:cytosol"/>
    <property type="evidence" value="ECO:0007669"/>
    <property type="project" value="TreeGrafter"/>
</dbReference>
<keyword evidence="5" id="KW-1185">Reference proteome</keyword>
<sequence length="210" mass="22958">MDNKDIPSVNNDFFEGLTGKISQEDSKGSEDVGKRIQEIRTQRGLSLQELSQMTGFDVDLLEGIENNTVHPQLGTVMKLSKALDSALSRLISGQGNKPYEITRKGERKSIARSTSGKGGKKVYSYHALAHDVHGRNMEPLMVELEENPDAEMSVHEGEEFIFVLSGVAHLKVGDDSFDLEPGDSAYYLSTTTHSITGKGGKATILAVLFE</sequence>
<evidence type="ECO:0000313" key="5">
    <source>
        <dbReference type="Proteomes" id="UP000183994"/>
    </source>
</evidence>
<dbReference type="Gene3D" id="2.60.120.10">
    <property type="entry name" value="Jelly Rolls"/>
    <property type="match status" value="1"/>
</dbReference>
<evidence type="ECO:0000313" key="4">
    <source>
        <dbReference type="EMBL" id="SHI79891.1"/>
    </source>
</evidence>
<dbReference type="GO" id="GO:0003700">
    <property type="term" value="F:DNA-binding transcription factor activity"/>
    <property type="evidence" value="ECO:0007669"/>
    <property type="project" value="TreeGrafter"/>
</dbReference>
<keyword evidence="1" id="KW-0238">DNA-binding</keyword>
<dbReference type="GO" id="GO:0003677">
    <property type="term" value="F:DNA binding"/>
    <property type="evidence" value="ECO:0007669"/>
    <property type="project" value="UniProtKB-KW"/>
</dbReference>
<evidence type="ECO:0000259" key="3">
    <source>
        <dbReference type="PROSITE" id="PS50943"/>
    </source>
</evidence>
<dbReference type="InterPro" id="IPR010982">
    <property type="entry name" value="Lambda_DNA-bd_dom_sf"/>
</dbReference>
<feature type="region of interest" description="Disordered" evidence="2">
    <location>
        <begin position="1"/>
        <end position="31"/>
    </location>
</feature>
<dbReference type="PROSITE" id="PS50943">
    <property type="entry name" value="HTH_CROC1"/>
    <property type="match status" value="1"/>
</dbReference>
<dbReference type="CDD" id="cd00093">
    <property type="entry name" value="HTH_XRE"/>
    <property type="match status" value="1"/>
</dbReference>
<dbReference type="InterPro" id="IPR013096">
    <property type="entry name" value="Cupin_2"/>
</dbReference>
<dbReference type="InterPro" id="IPR011051">
    <property type="entry name" value="RmlC_Cupin_sf"/>
</dbReference>
<dbReference type="Gene3D" id="1.10.260.40">
    <property type="entry name" value="lambda repressor-like DNA-binding domains"/>
    <property type="match status" value="1"/>
</dbReference>
<dbReference type="SUPFAM" id="SSF51182">
    <property type="entry name" value="RmlC-like cupins"/>
    <property type="match status" value="1"/>
</dbReference>
<dbReference type="PANTHER" id="PTHR46797:SF19">
    <property type="entry name" value="BLL2473 PROTEIN"/>
    <property type="match status" value="1"/>
</dbReference>
<protein>
    <submittedName>
        <fullName evidence="4">Transcriptional regulator, XRE family with cupin sensor</fullName>
    </submittedName>
</protein>
<dbReference type="CDD" id="cd02209">
    <property type="entry name" value="cupin_XRE_C"/>
    <property type="match status" value="1"/>
</dbReference>
<gene>
    <name evidence="4" type="ORF">SAMN02745216_00540</name>
</gene>
<feature type="domain" description="HTH cro/C1-type" evidence="3">
    <location>
        <begin position="36"/>
        <end position="90"/>
    </location>
</feature>
<dbReference type="InterPro" id="IPR001387">
    <property type="entry name" value="Cro/C1-type_HTH"/>
</dbReference>
<dbReference type="STRING" id="1121393.SAMN02745216_00540"/>
<reference evidence="5" key="1">
    <citation type="submission" date="2016-11" db="EMBL/GenBank/DDBJ databases">
        <authorList>
            <person name="Varghese N."/>
            <person name="Submissions S."/>
        </authorList>
    </citation>
    <scope>NUCLEOTIDE SEQUENCE [LARGE SCALE GENOMIC DNA]</scope>
    <source>
        <strain evidence="5">DSM 16219</strain>
    </source>
</reference>
<proteinExistence type="predicted"/>
<name>A0A1M6E369_9BACT</name>
<dbReference type="Pfam" id="PF01381">
    <property type="entry name" value="HTH_3"/>
    <property type="match status" value="1"/>
</dbReference>
<dbReference type="AlphaFoldDB" id="A0A1M6E369"/>
<dbReference type="Proteomes" id="UP000183994">
    <property type="component" value="Unassembled WGS sequence"/>
</dbReference>
<accession>A0A1M6E369</accession>
<dbReference type="InterPro" id="IPR050807">
    <property type="entry name" value="TransReg_Diox_bact_type"/>
</dbReference>
<feature type="compositionally biased region" description="Basic and acidic residues" evidence="2">
    <location>
        <begin position="22"/>
        <end position="31"/>
    </location>
</feature>
<dbReference type="OrthoDB" id="5343295at2"/>
<evidence type="ECO:0000256" key="1">
    <source>
        <dbReference type="ARBA" id="ARBA00023125"/>
    </source>
</evidence>
<evidence type="ECO:0000256" key="2">
    <source>
        <dbReference type="SAM" id="MobiDB-lite"/>
    </source>
</evidence>
<dbReference type="SMART" id="SM00530">
    <property type="entry name" value="HTH_XRE"/>
    <property type="match status" value="1"/>
</dbReference>
<dbReference type="SUPFAM" id="SSF47413">
    <property type="entry name" value="lambda repressor-like DNA-binding domains"/>
    <property type="match status" value="1"/>
</dbReference>
<dbReference type="RefSeq" id="WP_073472616.1">
    <property type="nucleotide sequence ID" value="NZ_FQZU01000002.1"/>
</dbReference>